<dbReference type="PROSITE" id="PS50110">
    <property type="entry name" value="RESPONSE_REGULATORY"/>
    <property type="match status" value="1"/>
</dbReference>
<dbReference type="EMBL" id="JAZGZP010000003">
    <property type="protein sequence ID" value="MFK6999725.1"/>
    <property type="molecule type" value="Genomic_DNA"/>
</dbReference>
<dbReference type="SMART" id="SM00448">
    <property type="entry name" value="REC"/>
    <property type="match status" value="1"/>
</dbReference>
<dbReference type="Gene3D" id="3.40.50.2300">
    <property type="match status" value="1"/>
</dbReference>
<keyword evidence="1" id="KW-0597">Phosphoprotein</keyword>
<accession>A0ABW8P624</accession>
<feature type="modified residue" description="4-aspartylphosphate" evidence="1">
    <location>
        <position position="59"/>
    </location>
</feature>
<organism evidence="3 4">
    <name type="scientific">Flavobacterium oreochromis</name>
    <dbReference type="NCBI Taxonomy" id="2906078"/>
    <lineage>
        <taxon>Bacteria</taxon>
        <taxon>Pseudomonadati</taxon>
        <taxon>Bacteroidota</taxon>
        <taxon>Flavobacteriia</taxon>
        <taxon>Flavobacteriales</taxon>
        <taxon>Flavobacteriaceae</taxon>
        <taxon>Flavobacterium</taxon>
    </lineage>
</organism>
<proteinExistence type="predicted"/>
<dbReference type="RefSeq" id="WP_088399755.1">
    <property type="nucleotide sequence ID" value="NZ_CP067377.1"/>
</dbReference>
<evidence type="ECO:0000259" key="2">
    <source>
        <dbReference type="PROSITE" id="PS50110"/>
    </source>
</evidence>
<dbReference type="CDD" id="cd00156">
    <property type="entry name" value="REC"/>
    <property type="match status" value="1"/>
</dbReference>
<reference evidence="3 4" key="1">
    <citation type="submission" date="2024-02" db="EMBL/GenBank/DDBJ databases">
        <title>Comparative Genomic Analysis of Flavobacterium Species Causing Columnaris Disease of Freshwater Fish in Thailand: Insights into Virulence and Resistance Mechanisms.</title>
        <authorList>
            <person name="Nguyen D."/>
            <person name="Chokmangmeepisarn P."/>
            <person name="Khianchaikhan K."/>
            <person name="Morishita M."/>
            <person name="Bunnoy A."/>
            <person name="Rodkhum C."/>
        </authorList>
    </citation>
    <scope>NUCLEOTIDE SEQUENCE [LARGE SCALE GENOMIC DNA]</scope>
    <source>
        <strain evidence="3 4">CNRT2201</strain>
    </source>
</reference>
<feature type="domain" description="Response regulatory" evidence="2">
    <location>
        <begin position="4"/>
        <end position="132"/>
    </location>
</feature>
<sequence length="222" mass="25354">MFKKVLVVDDIDLNNIATEQALKKLHISVVEYVKYCDDALLKFKKAQNEKAPYDLLITDLSFKADHRDAKLTSGEQLIAEIKKSFPLTKIIAFSIDDRPHRIKRLMNEQNIEAYVLKHRNTANELLTAINKIWEGKEKYLSPSLQLVLQDKSTAEIDDYDIQLLTQLALGIPQENMEAKFKQLGISPNSKSTIEKRIAKLKDYFQANNTIHLVAIAKDMGIV</sequence>
<keyword evidence="4" id="KW-1185">Reference proteome</keyword>
<evidence type="ECO:0000256" key="1">
    <source>
        <dbReference type="PROSITE-ProRule" id="PRU00169"/>
    </source>
</evidence>
<comment type="caution">
    <text evidence="3">The sequence shown here is derived from an EMBL/GenBank/DDBJ whole genome shotgun (WGS) entry which is preliminary data.</text>
</comment>
<evidence type="ECO:0000313" key="3">
    <source>
        <dbReference type="EMBL" id="MFK6999725.1"/>
    </source>
</evidence>
<dbReference type="Proteomes" id="UP001621706">
    <property type="component" value="Unassembled WGS sequence"/>
</dbReference>
<dbReference type="Pfam" id="PF00072">
    <property type="entry name" value="Response_reg"/>
    <property type="match status" value="1"/>
</dbReference>
<protein>
    <submittedName>
        <fullName evidence="3">Response regulator</fullName>
    </submittedName>
</protein>
<dbReference type="InterPro" id="IPR001789">
    <property type="entry name" value="Sig_transdc_resp-reg_receiver"/>
</dbReference>
<name>A0ABW8P624_9FLAO</name>
<gene>
    <name evidence="3" type="ORF">V3I07_02315</name>
</gene>
<dbReference type="InterPro" id="IPR011006">
    <property type="entry name" value="CheY-like_superfamily"/>
</dbReference>
<evidence type="ECO:0000313" key="4">
    <source>
        <dbReference type="Proteomes" id="UP001621706"/>
    </source>
</evidence>
<dbReference type="SUPFAM" id="SSF52172">
    <property type="entry name" value="CheY-like"/>
    <property type="match status" value="1"/>
</dbReference>